<accession>A0A4R6WFT8</accession>
<protein>
    <recommendedName>
        <fullName evidence="4">Stringent starvation protein B</fullName>
    </recommendedName>
</protein>
<feature type="region of interest" description="Disordered" evidence="1">
    <location>
        <begin position="122"/>
        <end position="162"/>
    </location>
</feature>
<dbReference type="RefSeq" id="WP_133614777.1">
    <property type="nucleotide sequence ID" value="NZ_SNYW01000012.1"/>
</dbReference>
<dbReference type="InterPro" id="IPR036760">
    <property type="entry name" value="SspB-like_sf"/>
</dbReference>
<organism evidence="2 3">
    <name type="scientific">Dongia mobilis</name>
    <dbReference type="NCBI Taxonomy" id="578943"/>
    <lineage>
        <taxon>Bacteria</taxon>
        <taxon>Pseudomonadati</taxon>
        <taxon>Pseudomonadota</taxon>
        <taxon>Alphaproteobacteria</taxon>
        <taxon>Rhodospirillales</taxon>
        <taxon>Dongiaceae</taxon>
        <taxon>Dongia</taxon>
    </lineage>
</organism>
<dbReference type="OrthoDB" id="9800412at2"/>
<dbReference type="EMBL" id="SNYW01000012">
    <property type="protein sequence ID" value="TDQ78870.1"/>
    <property type="molecule type" value="Genomic_DNA"/>
</dbReference>
<dbReference type="Gene3D" id="2.30.30.220">
    <property type="entry name" value="SspB-like"/>
    <property type="match status" value="1"/>
</dbReference>
<evidence type="ECO:0008006" key="4">
    <source>
        <dbReference type="Google" id="ProtNLM"/>
    </source>
</evidence>
<evidence type="ECO:0000313" key="3">
    <source>
        <dbReference type="Proteomes" id="UP000295783"/>
    </source>
</evidence>
<gene>
    <name evidence="2" type="ORF">A8950_3332</name>
</gene>
<feature type="compositionally biased region" description="Acidic residues" evidence="1">
    <location>
        <begin position="122"/>
        <end position="134"/>
    </location>
</feature>
<proteinExistence type="predicted"/>
<dbReference type="Pfam" id="PF04386">
    <property type="entry name" value="SspB"/>
    <property type="match status" value="1"/>
</dbReference>
<comment type="caution">
    <text evidence="2">The sequence shown here is derived from an EMBL/GenBank/DDBJ whole genome shotgun (WGS) entry which is preliminary data.</text>
</comment>
<dbReference type="InterPro" id="IPR007481">
    <property type="entry name" value="SspB"/>
</dbReference>
<sequence>MAKDWLRYDQMVEDALRGVVRRALTEAAMSGLPGDHHFYITFRTDNPTVRIPGHLKAQYPREMTIVLQHQFWDLHVADESFGVTLSFGGKHEPLHIPFAAVVSFADPSVKFALQFDAGEAENDDEILDGDDGEPAEPSLALEKPAEKPALADQRGDADKGEAVASGGATVVALDAFRKKQP</sequence>
<dbReference type="Proteomes" id="UP000295783">
    <property type="component" value="Unassembled WGS sequence"/>
</dbReference>
<reference evidence="2 3" key="1">
    <citation type="submission" date="2019-03" db="EMBL/GenBank/DDBJ databases">
        <title>Genomic Encyclopedia of Type Strains, Phase III (KMG-III): the genomes of soil and plant-associated and newly described type strains.</title>
        <authorList>
            <person name="Whitman W."/>
        </authorList>
    </citation>
    <scope>NUCLEOTIDE SEQUENCE [LARGE SCALE GENOMIC DNA]</scope>
    <source>
        <strain evidence="2 3">CGMCC 1.7660</strain>
    </source>
</reference>
<evidence type="ECO:0000313" key="2">
    <source>
        <dbReference type="EMBL" id="TDQ78870.1"/>
    </source>
</evidence>
<evidence type="ECO:0000256" key="1">
    <source>
        <dbReference type="SAM" id="MobiDB-lite"/>
    </source>
</evidence>
<name>A0A4R6WFT8_9PROT</name>
<dbReference type="SUPFAM" id="SSF101738">
    <property type="entry name" value="SspB-like"/>
    <property type="match status" value="1"/>
</dbReference>
<dbReference type="AlphaFoldDB" id="A0A4R6WFT8"/>
<keyword evidence="3" id="KW-1185">Reference proteome</keyword>